<sequence length="182" mass="20070">MDYSGNKTAMGQDRASSETEGIVSMNLSKDGKTLDLTAAYLKEYGAKDISRMEKLRPLTNLAFGTNLCGPKGAKWLAQSEVLVNLTSLNLFYNKIGNEGVKYIAVSDNLLSLQNLVITDNEITDEGAITLAKFLPLFTNLLRLDLRLNRIKEDGKNALKEAQNNSSVKHLLLDKVEGFQVKS</sequence>
<protein>
    <submittedName>
        <fullName evidence="1">Uncharacterized protein</fullName>
    </submittedName>
</protein>
<dbReference type="GO" id="GO:0005634">
    <property type="term" value="C:nucleus"/>
    <property type="evidence" value="ECO:0007669"/>
    <property type="project" value="TreeGrafter"/>
</dbReference>
<dbReference type="Pfam" id="PF13516">
    <property type="entry name" value="LRR_6"/>
    <property type="match status" value="2"/>
</dbReference>
<dbReference type="SUPFAM" id="SSF52047">
    <property type="entry name" value="RNI-like"/>
    <property type="match status" value="1"/>
</dbReference>
<dbReference type="InterPro" id="IPR001611">
    <property type="entry name" value="Leu-rich_rpt"/>
</dbReference>
<dbReference type="GO" id="GO:0005096">
    <property type="term" value="F:GTPase activator activity"/>
    <property type="evidence" value="ECO:0007669"/>
    <property type="project" value="InterPro"/>
</dbReference>
<reference evidence="1" key="1">
    <citation type="submission" date="2018-05" db="EMBL/GenBank/DDBJ databases">
        <authorList>
            <person name="Lanie J.A."/>
            <person name="Ng W.-L."/>
            <person name="Kazmierczak K.M."/>
            <person name="Andrzejewski T.M."/>
            <person name="Davidsen T.M."/>
            <person name="Wayne K.J."/>
            <person name="Tettelin H."/>
            <person name="Glass J.I."/>
            <person name="Rusch D."/>
            <person name="Podicherti R."/>
            <person name="Tsui H.-C.T."/>
            <person name="Winkler M.E."/>
        </authorList>
    </citation>
    <scope>NUCLEOTIDE SEQUENCE</scope>
</reference>
<dbReference type="EMBL" id="UINC01000453">
    <property type="protein sequence ID" value="SUZ55625.1"/>
    <property type="molecule type" value="Genomic_DNA"/>
</dbReference>
<proteinExistence type="predicted"/>
<dbReference type="InterPro" id="IPR032675">
    <property type="entry name" value="LRR_dom_sf"/>
</dbReference>
<dbReference type="GO" id="GO:0005829">
    <property type="term" value="C:cytosol"/>
    <property type="evidence" value="ECO:0007669"/>
    <property type="project" value="TreeGrafter"/>
</dbReference>
<dbReference type="PANTHER" id="PTHR24113:SF15">
    <property type="entry name" value="NACHT DOMAIN-CONTAINING PROTEIN"/>
    <property type="match status" value="1"/>
</dbReference>
<evidence type="ECO:0000313" key="1">
    <source>
        <dbReference type="EMBL" id="SUZ55625.1"/>
    </source>
</evidence>
<dbReference type="PANTHER" id="PTHR24113">
    <property type="entry name" value="RAN GTPASE-ACTIVATING PROTEIN 1"/>
    <property type="match status" value="1"/>
</dbReference>
<gene>
    <name evidence="1" type="ORF">METZ01_LOCUS8479</name>
</gene>
<dbReference type="SMART" id="SM00368">
    <property type="entry name" value="LRR_RI"/>
    <property type="match status" value="3"/>
</dbReference>
<dbReference type="GO" id="GO:0006913">
    <property type="term" value="P:nucleocytoplasmic transport"/>
    <property type="evidence" value="ECO:0007669"/>
    <property type="project" value="TreeGrafter"/>
</dbReference>
<dbReference type="AlphaFoldDB" id="A0A381NM17"/>
<name>A0A381NM17_9ZZZZ</name>
<dbReference type="GO" id="GO:0048471">
    <property type="term" value="C:perinuclear region of cytoplasm"/>
    <property type="evidence" value="ECO:0007669"/>
    <property type="project" value="TreeGrafter"/>
</dbReference>
<dbReference type="GO" id="GO:0031267">
    <property type="term" value="F:small GTPase binding"/>
    <property type="evidence" value="ECO:0007669"/>
    <property type="project" value="TreeGrafter"/>
</dbReference>
<dbReference type="InterPro" id="IPR027038">
    <property type="entry name" value="RanGap"/>
</dbReference>
<accession>A0A381NM17</accession>
<dbReference type="Gene3D" id="3.80.10.10">
    <property type="entry name" value="Ribonuclease Inhibitor"/>
    <property type="match status" value="1"/>
</dbReference>
<organism evidence="1">
    <name type="scientific">marine metagenome</name>
    <dbReference type="NCBI Taxonomy" id="408172"/>
    <lineage>
        <taxon>unclassified sequences</taxon>
        <taxon>metagenomes</taxon>
        <taxon>ecological metagenomes</taxon>
    </lineage>
</organism>